<dbReference type="Pfam" id="PF08447">
    <property type="entry name" value="PAS_3"/>
    <property type="match status" value="2"/>
</dbReference>
<dbReference type="InterPro" id="IPR000014">
    <property type="entry name" value="PAS"/>
</dbReference>
<organism evidence="2 3">
    <name type="scientific">Sinorhizobium americanum</name>
    <dbReference type="NCBI Taxonomy" id="194963"/>
    <lineage>
        <taxon>Bacteria</taxon>
        <taxon>Pseudomonadati</taxon>
        <taxon>Pseudomonadota</taxon>
        <taxon>Alphaproteobacteria</taxon>
        <taxon>Hyphomicrobiales</taxon>
        <taxon>Rhizobiaceae</taxon>
        <taxon>Sinorhizobium/Ensifer group</taxon>
        <taxon>Sinorhizobium</taxon>
    </lineage>
</organism>
<dbReference type="InterPro" id="IPR035965">
    <property type="entry name" value="PAS-like_dom_sf"/>
</dbReference>
<dbReference type="PROSITE" id="PS50883">
    <property type="entry name" value="EAL"/>
    <property type="match status" value="1"/>
</dbReference>
<dbReference type="SMART" id="SM00086">
    <property type="entry name" value="PAC"/>
    <property type="match status" value="4"/>
</dbReference>
<dbReference type="NCBIfam" id="TIGR00229">
    <property type="entry name" value="sensory_box"/>
    <property type="match status" value="5"/>
</dbReference>
<dbReference type="Pfam" id="PF00563">
    <property type="entry name" value="EAL"/>
    <property type="match status" value="1"/>
</dbReference>
<evidence type="ECO:0000313" key="3">
    <source>
        <dbReference type="Proteomes" id="UP000182306"/>
    </source>
</evidence>
<dbReference type="PROSITE" id="PS50112">
    <property type="entry name" value="PAS"/>
    <property type="match status" value="4"/>
</dbReference>
<dbReference type="PANTHER" id="PTHR44757:SF2">
    <property type="entry name" value="BIOFILM ARCHITECTURE MAINTENANCE PROTEIN MBAA"/>
    <property type="match status" value="1"/>
</dbReference>
<evidence type="ECO:0000313" key="2">
    <source>
        <dbReference type="EMBL" id="APG92241.1"/>
    </source>
</evidence>
<protein>
    <submittedName>
        <fullName evidence="2">Diguanylate cyclase/phosphodiesterase (GGDEF &amp; EAL domains) with PAS/PAC sensor(S)</fullName>
    </submittedName>
</protein>
<proteinExistence type="predicted"/>
<dbReference type="Proteomes" id="UP000182306">
    <property type="component" value="Chromosome"/>
</dbReference>
<name>A0A1L3LQ86_9HYPH</name>
<dbReference type="InterPro" id="IPR001633">
    <property type="entry name" value="EAL_dom"/>
</dbReference>
<dbReference type="STRING" id="194963.SAMCFNEI73_Ch2969"/>
<dbReference type="GO" id="GO:0071111">
    <property type="term" value="F:cyclic-guanylate-specific phosphodiesterase activity"/>
    <property type="evidence" value="ECO:0007669"/>
    <property type="project" value="UniProtKB-EC"/>
</dbReference>
<dbReference type="Gene3D" id="3.30.450.20">
    <property type="entry name" value="PAS domain"/>
    <property type="match status" value="5"/>
</dbReference>
<dbReference type="InterPro" id="IPR001610">
    <property type="entry name" value="PAC"/>
</dbReference>
<reference evidence="2 3" key="1">
    <citation type="submission" date="2015-10" db="EMBL/GenBank/DDBJ databases">
        <title>Genomic differences between typical nodule nitrogen-fixing rhizobial strains and those coming from bean seeds.</title>
        <authorList>
            <person name="Peralta H."/>
            <person name="Aguilar-Vera A."/>
            <person name="Diaz R."/>
            <person name="Mora Y."/>
            <person name="Martinez-Batallar G."/>
            <person name="Salazar E."/>
            <person name="Vargas-Lagunas C."/>
            <person name="Encarnacion S."/>
            <person name="Girard L."/>
            <person name="Mora J."/>
        </authorList>
    </citation>
    <scope>NUCLEOTIDE SEQUENCE [LARGE SCALE GENOMIC DNA]</scope>
    <source>
        <strain evidence="2 3">CFNEI 73</strain>
    </source>
</reference>
<dbReference type="PANTHER" id="PTHR44757">
    <property type="entry name" value="DIGUANYLATE CYCLASE DGCP"/>
    <property type="match status" value="1"/>
</dbReference>
<keyword evidence="3" id="KW-1185">Reference proteome</keyword>
<gene>
    <name evidence="2" type="ORF">SAMCFNEI73_Ch2969</name>
</gene>
<dbReference type="SUPFAM" id="SSF55073">
    <property type="entry name" value="Nucleotide cyclase"/>
    <property type="match status" value="1"/>
</dbReference>
<dbReference type="InterPro" id="IPR013656">
    <property type="entry name" value="PAS_4"/>
</dbReference>
<dbReference type="FunFam" id="3.20.20.450:FF:000001">
    <property type="entry name" value="Cyclic di-GMP phosphodiesterase yahA"/>
    <property type="match status" value="1"/>
</dbReference>
<dbReference type="PROSITE" id="PS50887">
    <property type="entry name" value="GGDEF"/>
    <property type="match status" value="1"/>
</dbReference>
<dbReference type="EMBL" id="CP013107">
    <property type="protein sequence ID" value="APG92241.1"/>
    <property type="molecule type" value="Genomic_DNA"/>
</dbReference>
<dbReference type="InterPro" id="IPR000160">
    <property type="entry name" value="GGDEF_dom"/>
</dbReference>
<dbReference type="InterPro" id="IPR052155">
    <property type="entry name" value="Biofilm_reg_signaling"/>
</dbReference>
<dbReference type="InterPro" id="IPR013655">
    <property type="entry name" value="PAS_fold_3"/>
</dbReference>
<dbReference type="SMART" id="SM00267">
    <property type="entry name" value="GGDEF"/>
    <property type="match status" value="1"/>
</dbReference>
<dbReference type="Gene3D" id="3.20.20.450">
    <property type="entry name" value="EAL domain"/>
    <property type="match status" value="1"/>
</dbReference>
<dbReference type="Pfam" id="PF08448">
    <property type="entry name" value="PAS_4"/>
    <property type="match status" value="3"/>
</dbReference>
<dbReference type="RefSeq" id="WP_064255269.1">
    <property type="nucleotide sequence ID" value="NZ_CP013107.1"/>
</dbReference>
<accession>A0A1L3LQ86</accession>
<dbReference type="Gene3D" id="3.30.70.270">
    <property type="match status" value="1"/>
</dbReference>
<dbReference type="SUPFAM" id="SSF141868">
    <property type="entry name" value="EAL domain-like"/>
    <property type="match status" value="1"/>
</dbReference>
<dbReference type="InterPro" id="IPR029787">
    <property type="entry name" value="Nucleotide_cyclase"/>
</dbReference>
<dbReference type="SMART" id="SM00091">
    <property type="entry name" value="PAS"/>
    <property type="match status" value="5"/>
</dbReference>
<comment type="catalytic activity">
    <reaction evidence="1">
        <text>3',3'-c-di-GMP + H2O = 5'-phosphoguanylyl(3'-&gt;5')guanosine + H(+)</text>
        <dbReference type="Rhea" id="RHEA:24902"/>
        <dbReference type="ChEBI" id="CHEBI:15377"/>
        <dbReference type="ChEBI" id="CHEBI:15378"/>
        <dbReference type="ChEBI" id="CHEBI:58754"/>
        <dbReference type="ChEBI" id="CHEBI:58805"/>
        <dbReference type="EC" id="3.1.4.52"/>
    </reaction>
    <physiologicalReaction direction="left-to-right" evidence="1">
        <dbReference type="Rhea" id="RHEA:24903"/>
    </physiologicalReaction>
</comment>
<dbReference type="KEGG" id="same:SAMCFNEI73_Ch2969"/>
<dbReference type="InterPro" id="IPR000700">
    <property type="entry name" value="PAS-assoc_C"/>
</dbReference>
<dbReference type="CDD" id="cd01949">
    <property type="entry name" value="GGDEF"/>
    <property type="match status" value="1"/>
</dbReference>
<sequence>MNAPPERSSKKSHDFFQCLMDGIAEPVIVKDDRSRFIYVNSAGCEILGRRCDELLGRTDHDILPKEKAERIISIDRAVLSTGEEHHVEAQITTADGATGTFLIKNRCVRIPAGLTEERFLVAVIVDVTKLREAEEALRAREDHYRSLIDLHPQVPWTAGPTGAVLDVGPRWTEFTGLSEKETLGSGWAKAVHPHDAAMVRQQWQSSLSGGDPLNVEYRLLTATGRYRWVRARAVAKHAATGEIARWYGVLEDVDERRRATEALRESEARFRAIADDAPVMIWVADPSGDTSFFSRLWLETTGQTEAEALGFGWVDVIHPDDRDKVQEAFFSATSGKAPVRSEYRLRRADGSWAWVIDVGQPRFSDDGTFLGYVGSVLDITERRAAELAQQESQAFIRSIFDSSPDCVRVLDLEGRPLLMNKAGRRIFGLADAAPLTRTTWDVIGKESDAKKVREGWAKVRVGETARFEITIRDAEGKERCMDVIAAPIIGREGNPARMLSIWRDITDAKRASDEIARAQRTAEAAADQLSSVLESTMDSVMLLDPQWRIRYLNENARRLLRIGDESLGKVFWKQFPKEKRGNFAKHCQEVMDRRVRSFFEDYLPSLDRWIEANASPTQDGISIFCRDITEHRRAEEDKLLAQKQMAHLARHDMLTGLANRMFFRECFERALSEKGAAGRMAVLCLDLDGFKAINDTLGHPAGDALLRQVSARLVQSVRPIDVVARLGGDEFAIIRPLATSFNEAVRLAQRIIDTLCEPFTIEGVSATIGASIGIAFAPDDGSSADELIKAADIALYNAKSSGRGTYKRFDVAMHAQLQAHQQVKIALRGALERNEFELHYQPLVSLSSRRVTGCEALLRWRNPERGMVAPSEFIPIAEETGLIVPIGEWILNQACRQAAQWPEHVSIAINLSPVQFKHRNLVKAVADALSASRLTPARLQLEITESVLLDESEHNLQLLQELRSLGVKIAMDDFGTGYSSLGYLRTFPFDKIKVDQAFVRDLPHGRESLAIVKAVAGLGHSLGMTTTIEGIETEDQLAIVNAEGFHEVQGYIFSRPLPASEVSKLIDGPLEKGGASPVYERFANSPEW</sequence>
<dbReference type="CDD" id="cd01948">
    <property type="entry name" value="EAL"/>
    <property type="match status" value="1"/>
</dbReference>
<dbReference type="NCBIfam" id="TIGR00254">
    <property type="entry name" value="GGDEF"/>
    <property type="match status" value="1"/>
</dbReference>
<dbReference type="SMART" id="SM00052">
    <property type="entry name" value="EAL"/>
    <property type="match status" value="1"/>
</dbReference>
<dbReference type="InterPro" id="IPR035919">
    <property type="entry name" value="EAL_sf"/>
</dbReference>
<dbReference type="Pfam" id="PF00990">
    <property type="entry name" value="GGDEF"/>
    <property type="match status" value="1"/>
</dbReference>
<dbReference type="AlphaFoldDB" id="A0A1L3LQ86"/>
<dbReference type="PROSITE" id="PS50113">
    <property type="entry name" value="PAC"/>
    <property type="match status" value="4"/>
</dbReference>
<dbReference type="GO" id="GO:0071732">
    <property type="term" value="P:cellular response to nitric oxide"/>
    <property type="evidence" value="ECO:0007669"/>
    <property type="project" value="UniProtKB-ARBA"/>
</dbReference>
<dbReference type="FunFam" id="3.30.450.20:FF:000099">
    <property type="entry name" value="Sensory box sensor histidine kinase"/>
    <property type="match status" value="2"/>
</dbReference>
<dbReference type="SUPFAM" id="SSF55785">
    <property type="entry name" value="PYP-like sensor domain (PAS domain)"/>
    <property type="match status" value="5"/>
</dbReference>
<dbReference type="FunFam" id="3.30.70.270:FF:000001">
    <property type="entry name" value="Diguanylate cyclase domain protein"/>
    <property type="match status" value="1"/>
</dbReference>
<dbReference type="CDD" id="cd00130">
    <property type="entry name" value="PAS"/>
    <property type="match status" value="4"/>
</dbReference>
<dbReference type="OrthoDB" id="9814202at2"/>
<dbReference type="InterPro" id="IPR043128">
    <property type="entry name" value="Rev_trsase/Diguanyl_cyclase"/>
</dbReference>
<evidence type="ECO:0000256" key="1">
    <source>
        <dbReference type="ARBA" id="ARBA00051114"/>
    </source>
</evidence>